<evidence type="ECO:0008006" key="9">
    <source>
        <dbReference type="Google" id="ProtNLM"/>
    </source>
</evidence>
<dbReference type="InterPro" id="IPR014472">
    <property type="entry name" value="CHOPT"/>
</dbReference>
<evidence type="ECO:0000256" key="5">
    <source>
        <dbReference type="RuleBase" id="RU003750"/>
    </source>
</evidence>
<reference evidence="7" key="1">
    <citation type="submission" date="2020-05" db="EMBL/GenBank/DDBJ databases">
        <title>Phylogenomic resolution of chytrid fungi.</title>
        <authorList>
            <person name="Stajich J.E."/>
            <person name="Amses K."/>
            <person name="Simmons R."/>
            <person name="Seto K."/>
            <person name="Myers J."/>
            <person name="Bonds A."/>
            <person name="Quandt C.A."/>
            <person name="Barry K."/>
            <person name="Liu P."/>
            <person name="Grigoriev I."/>
            <person name="Longcore J.E."/>
            <person name="James T.Y."/>
        </authorList>
    </citation>
    <scope>NUCLEOTIDE SEQUENCE</scope>
    <source>
        <strain evidence="7">JEL0513</strain>
    </source>
</reference>
<dbReference type="PROSITE" id="PS00379">
    <property type="entry name" value="CDP_ALCOHOL_P_TRANSF"/>
    <property type="match status" value="1"/>
</dbReference>
<dbReference type="EMBL" id="JADGJH010000044">
    <property type="protein sequence ID" value="KAJ3140835.1"/>
    <property type="molecule type" value="Genomic_DNA"/>
</dbReference>
<evidence type="ECO:0000313" key="8">
    <source>
        <dbReference type="Proteomes" id="UP001211907"/>
    </source>
</evidence>
<keyword evidence="4 6" id="KW-0472">Membrane</keyword>
<evidence type="ECO:0000256" key="2">
    <source>
        <dbReference type="ARBA" id="ARBA00010441"/>
    </source>
</evidence>
<feature type="transmembrane region" description="Helical" evidence="6">
    <location>
        <begin position="248"/>
        <end position="266"/>
    </location>
</feature>
<gene>
    <name evidence="7" type="ORF">HK100_008851</name>
</gene>
<keyword evidence="6" id="KW-1133">Transmembrane helix</keyword>
<dbReference type="GO" id="GO:0008654">
    <property type="term" value="P:phospholipid biosynthetic process"/>
    <property type="evidence" value="ECO:0007669"/>
    <property type="project" value="InterPro"/>
</dbReference>
<evidence type="ECO:0000313" key="7">
    <source>
        <dbReference type="EMBL" id="KAJ3140835.1"/>
    </source>
</evidence>
<feature type="transmembrane region" description="Helical" evidence="6">
    <location>
        <begin position="221"/>
        <end position="242"/>
    </location>
</feature>
<keyword evidence="6" id="KW-0812">Transmembrane</keyword>
<dbReference type="Pfam" id="PF01066">
    <property type="entry name" value="CDP-OH_P_transf"/>
    <property type="match status" value="1"/>
</dbReference>
<sequence length="326" mass="35402">MFLDGLRNPNLITLTGFMCVIANVLLLLAYAPDLRGEIPSWCYISFAFGMFAYQSLDAIDGKQARRTGTSSPLGELFDHGCDALNTGLATFLACKALNIEQSWIQVFAILSSVGNFYLSTWEEYFTGVLYLSEFSGPIEGVWSLILVFFVSAAYGPKVWSNTIADVVPESLSGISLFQVQINFAIIAFGFVVILFNIFSSFNNVRAAIASNPASAERAAKFHPLGGLIPFAVTVPLTLVFPVLFSETIIFSSGIVPYTLFLTFIYGNQVGSIIVAHISKRPFPIQAMVAPVATIVTIGVVIVTVYGFMTVQIMWALAALSAICVME</sequence>
<comment type="subcellular location">
    <subcellularLocation>
        <location evidence="1">Membrane</location>
    </subcellularLocation>
</comment>
<dbReference type="GO" id="GO:0016780">
    <property type="term" value="F:phosphotransferase activity, for other substituted phosphate groups"/>
    <property type="evidence" value="ECO:0007669"/>
    <property type="project" value="InterPro"/>
</dbReference>
<dbReference type="Proteomes" id="UP001211907">
    <property type="component" value="Unassembled WGS sequence"/>
</dbReference>
<feature type="transmembrane region" description="Helical" evidence="6">
    <location>
        <begin position="12"/>
        <end position="32"/>
    </location>
</feature>
<keyword evidence="8" id="KW-1185">Reference proteome</keyword>
<comment type="caution">
    <text evidence="7">The sequence shown here is derived from an EMBL/GenBank/DDBJ whole genome shotgun (WGS) entry which is preliminary data.</text>
</comment>
<accession>A0AAD5T9Y6</accession>
<dbReference type="PANTHER" id="PTHR10414:SF37">
    <property type="entry name" value="BB IN A BOXCAR, ISOFORM C"/>
    <property type="match status" value="1"/>
</dbReference>
<dbReference type="PANTHER" id="PTHR10414">
    <property type="entry name" value="ETHANOLAMINEPHOSPHOTRANSFERASE"/>
    <property type="match status" value="1"/>
</dbReference>
<comment type="similarity">
    <text evidence="2 5">Belongs to the CDP-alcohol phosphatidyltransferase class-I family.</text>
</comment>
<organism evidence="7 8">
    <name type="scientific">Physocladia obscura</name>
    <dbReference type="NCBI Taxonomy" id="109957"/>
    <lineage>
        <taxon>Eukaryota</taxon>
        <taxon>Fungi</taxon>
        <taxon>Fungi incertae sedis</taxon>
        <taxon>Chytridiomycota</taxon>
        <taxon>Chytridiomycota incertae sedis</taxon>
        <taxon>Chytridiomycetes</taxon>
        <taxon>Chytridiales</taxon>
        <taxon>Chytriomycetaceae</taxon>
        <taxon>Physocladia</taxon>
    </lineage>
</organism>
<proteinExistence type="inferred from homology"/>
<dbReference type="InterPro" id="IPR048254">
    <property type="entry name" value="CDP_ALCOHOL_P_TRANSF_CS"/>
</dbReference>
<evidence type="ECO:0000256" key="3">
    <source>
        <dbReference type="ARBA" id="ARBA00022679"/>
    </source>
</evidence>
<evidence type="ECO:0000256" key="1">
    <source>
        <dbReference type="ARBA" id="ARBA00004370"/>
    </source>
</evidence>
<dbReference type="InterPro" id="IPR043130">
    <property type="entry name" value="CDP-OH_PTrfase_TM_dom"/>
</dbReference>
<keyword evidence="3 5" id="KW-0808">Transferase</keyword>
<feature type="transmembrane region" description="Helical" evidence="6">
    <location>
        <begin position="38"/>
        <end position="56"/>
    </location>
</feature>
<dbReference type="GO" id="GO:0016020">
    <property type="term" value="C:membrane"/>
    <property type="evidence" value="ECO:0007669"/>
    <property type="project" value="UniProtKB-SubCell"/>
</dbReference>
<feature type="transmembrane region" description="Helical" evidence="6">
    <location>
        <begin position="287"/>
        <end position="308"/>
    </location>
</feature>
<name>A0AAD5T9Y6_9FUNG</name>
<dbReference type="InterPro" id="IPR000462">
    <property type="entry name" value="CDP-OH_P_trans"/>
</dbReference>
<evidence type="ECO:0000256" key="6">
    <source>
        <dbReference type="SAM" id="Phobius"/>
    </source>
</evidence>
<dbReference type="AlphaFoldDB" id="A0AAD5T9Y6"/>
<evidence type="ECO:0000256" key="4">
    <source>
        <dbReference type="ARBA" id="ARBA00023136"/>
    </source>
</evidence>
<dbReference type="Gene3D" id="1.20.120.1760">
    <property type="match status" value="1"/>
</dbReference>
<feature type="transmembrane region" description="Helical" evidence="6">
    <location>
        <begin position="179"/>
        <end position="201"/>
    </location>
</feature>
<protein>
    <recommendedName>
        <fullName evidence="9">Choline/ethanolaminephosphotransferase</fullName>
    </recommendedName>
</protein>